<dbReference type="RefSeq" id="XP_003847345.1">
    <property type="nucleotide sequence ID" value="XM_003847297.1"/>
</dbReference>
<feature type="compositionally biased region" description="Polar residues" evidence="1">
    <location>
        <begin position="204"/>
        <end position="228"/>
    </location>
</feature>
<evidence type="ECO:0000256" key="1">
    <source>
        <dbReference type="SAM" id="MobiDB-lite"/>
    </source>
</evidence>
<dbReference type="AlphaFoldDB" id="F9XR04"/>
<feature type="region of interest" description="Disordered" evidence="1">
    <location>
        <begin position="120"/>
        <end position="229"/>
    </location>
</feature>
<dbReference type="GeneID" id="13400323"/>
<keyword evidence="2" id="KW-1133">Transmembrane helix</keyword>
<name>F9XR04_ZYMTI</name>
<dbReference type="HOGENOM" id="CLU_631936_0_0_1"/>
<accession>F9XR04</accession>
<feature type="compositionally biased region" description="Polar residues" evidence="1">
    <location>
        <begin position="65"/>
        <end position="81"/>
    </location>
</feature>
<feature type="compositionally biased region" description="Polar residues" evidence="1">
    <location>
        <begin position="150"/>
        <end position="166"/>
    </location>
</feature>
<evidence type="ECO:0000313" key="3">
    <source>
        <dbReference type="EMBL" id="EGP82321.1"/>
    </source>
</evidence>
<protein>
    <submittedName>
        <fullName evidence="3">Uncharacterized protein</fullName>
    </submittedName>
</protein>
<evidence type="ECO:0000313" key="4">
    <source>
        <dbReference type="Proteomes" id="UP000008062"/>
    </source>
</evidence>
<feature type="transmembrane region" description="Helical" evidence="2">
    <location>
        <begin position="249"/>
        <end position="269"/>
    </location>
</feature>
<dbReference type="InParanoid" id="F9XR04"/>
<dbReference type="Proteomes" id="UP000008062">
    <property type="component" value="Chromosome 15"/>
</dbReference>
<feature type="compositionally biased region" description="Polar residues" evidence="1">
    <location>
        <begin position="175"/>
        <end position="195"/>
    </location>
</feature>
<sequence>MIAPAKVSDSALGEPNMMSCAESIPPTTVDRIPRTLSVMSADFQQKRLPFEKSSQLTERAVSLGSVGTQRQDSPPSEEQGNNLVRLSREPVIPEFTTLSSKSEPMMDDVQVEIAVGHVRTTGSTSESLAPKPTTLHSSEPEVPTIEDQMIGSNSESAALEQTTLHSSEPEVPTIDDQTTGSNCESAALEQTTSHSSEPEVPTIDDQTTGSNSDSTAPEPTTSPLSEHATTIDIRSRIKHVLEMSTRPKTLVTCFVTFLVILLFGSILLYKFYSTSTAKHATAHSTYSWPEDSMPIHDGSSIGTAELVQRLRTVMTSHREVLALALVPDGDDSLHRKGISQGVLTRQYQQLRHMDDIVVAMMVMNQGGLVGYFTEEGMRAQLLRLAGPLSMETRGGWKEGEGWAGGGEVVENVNLCVEEYLKCLPQIHILRIPCS</sequence>
<dbReference type="EMBL" id="CM001210">
    <property type="protein sequence ID" value="EGP82321.1"/>
    <property type="molecule type" value="Genomic_DNA"/>
</dbReference>
<dbReference type="OrthoDB" id="10509301at2759"/>
<evidence type="ECO:0000256" key="2">
    <source>
        <dbReference type="SAM" id="Phobius"/>
    </source>
</evidence>
<feature type="region of interest" description="Disordered" evidence="1">
    <location>
        <begin position="49"/>
        <end position="81"/>
    </location>
</feature>
<organism evidence="3 4">
    <name type="scientific">Zymoseptoria tritici (strain CBS 115943 / IPO323)</name>
    <name type="common">Speckled leaf blotch fungus</name>
    <name type="synonym">Septoria tritici</name>
    <dbReference type="NCBI Taxonomy" id="336722"/>
    <lineage>
        <taxon>Eukaryota</taxon>
        <taxon>Fungi</taxon>
        <taxon>Dikarya</taxon>
        <taxon>Ascomycota</taxon>
        <taxon>Pezizomycotina</taxon>
        <taxon>Dothideomycetes</taxon>
        <taxon>Dothideomycetidae</taxon>
        <taxon>Mycosphaerellales</taxon>
        <taxon>Mycosphaerellaceae</taxon>
        <taxon>Zymoseptoria</taxon>
    </lineage>
</organism>
<proteinExistence type="predicted"/>
<keyword evidence="4" id="KW-1185">Reference proteome</keyword>
<keyword evidence="2" id="KW-0812">Transmembrane</keyword>
<gene>
    <name evidence="3" type="ORF">MYCGRDRAFT_97690</name>
</gene>
<keyword evidence="2" id="KW-0472">Membrane</keyword>
<reference evidence="3 4" key="1">
    <citation type="journal article" date="2011" name="PLoS Genet.">
        <title>Finished genome of the fungal wheat pathogen Mycosphaerella graminicola reveals dispensome structure, chromosome plasticity, and stealth pathogenesis.</title>
        <authorList>
            <person name="Goodwin S.B."/>
            <person name="Ben M'barek S."/>
            <person name="Dhillon B."/>
            <person name="Wittenberg A.H.J."/>
            <person name="Crane C.F."/>
            <person name="Hane J.K."/>
            <person name="Foster A.J."/>
            <person name="Van der Lee T.A.J."/>
            <person name="Grimwood J."/>
            <person name="Aerts A."/>
            <person name="Antoniw J."/>
            <person name="Bailey A."/>
            <person name="Bluhm B."/>
            <person name="Bowler J."/>
            <person name="Bristow J."/>
            <person name="van der Burgt A."/>
            <person name="Canto-Canche B."/>
            <person name="Churchill A.C.L."/>
            <person name="Conde-Ferraez L."/>
            <person name="Cools H.J."/>
            <person name="Coutinho P.M."/>
            <person name="Csukai M."/>
            <person name="Dehal P."/>
            <person name="De Wit P."/>
            <person name="Donzelli B."/>
            <person name="van de Geest H.C."/>
            <person name="van Ham R.C.H.J."/>
            <person name="Hammond-Kosack K.E."/>
            <person name="Henrissat B."/>
            <person name="Kilian A."/>
            <person name="Kobayashi A.K."/>
            <person name="Koopmann E."/>
            <person name="Kourmpetis Y."/>
            <person name="Kuzniar A."/>
            <person name="Lindquist E."/>
            <person name="Lombard V."/>
            <person name="Maliepaard C."/>
            <person name="Martins N."/>
            <person name="Mehrabi R."/>
            <person name="Nap J.P.H."/>
            <person name="Ponomarenko A."/>
            <person name="Rudd J.J."/>
            <person name="Salamov A."/>
            <person name="Schmutz J."/>
            <person name="Schouten H.J."/>
            <person name="Shapiro H."/>
            <person name="Stergiopoulos I."/>
            <person name="Torriani S.F.F."/>
            <person name="Tu H."/>
            <person name="de Vries R.P."/>
            <person name="Waalwijk C."/>
            <person name="Ware S.B."/>
            <person name="Wiebenga A."/>
            <person name="Zwiers L.-H."/>
            <person name="Oliver R.P."/>
            <person name="Grigoriev I.V."/>
            <person name="Kema G.H.J."/>
        </authorList>
    </citation>
    <scope>NUCLEOTIDE SEQUENCE [LARGE SCALE GENOMIC DNA]</scope>
    <source>
        <strain evidence="4">CBS 115943 / IPO323</strain>
    </source>
</reference>
<feature type="region of interest" description="Disordered" evidence="1">
    <location>
        <begin position="1"/>
        <end position="26"/>
    </location>
</feature>
<dbReference type="KEGG" id="ztr:MYCGRDRAFT_97690"/>